<sequence>MASASGVWPQPPRAGGHRRSTKLGNDGAARFLARRPEEKLINDYAVLQATARKIAIGLAYLSLTWSTVVLLGGFVSNLELIDFWFLTAISTVFAVNLADIYEYKIAFVVAAGKVYNGLRDDLARGFQSRGCEGLCLFVVGSMFAEACFRVLTSLFAAGLQILGFAPLGAIFLSLLRLGRVSYGNAGGDAAKKLKASLQIFYTLALAQNFIFCIWILFLYTEDRRTSAVSRQCRFGDQWGHRLVKRYLRETRTMCAMEGYVPLGRNLITFVVSLLGSESMDDRRSAVRMLDAFVENKISVGPTLLPSKDGLENLLEVLEVGNGETRERAARVVAALAGDLRHIDQFPLALDYIASLLQASEQFNTTNCSSWETEMVMTSMQEDEVGRKLWRNEPVSWGALSSVSMLHDKKCDFSYGGPKQHISQGLLIVERLAMHQGNCAHICSNHGLLSRITAPLTNSHAFLLGAEYDSEWIDILSRSLRIVARLISAPGEACRELRSGIAIKTQALANLTGILEQDDKFGPVLTAAAIEILAELASDKSVRSLDKDGIKKFITQLWGIFLAEMDVNNNTLEEEKDQEANRSLMRYKAGEALARMLAVWGTPGISSSDIMEMFIQDTGPAEAMAAELLRHVVGDILTRNNRGSRTRAAEILVRLCSHFTKYTELPRQDVIKMLTKVLQLIIQCIPRESNNNATAGVGANNNHAAQHDVENPRPAPGDDTGNGSSSRREYEQQQEEKEFMVALLSLAVVICDRMIDAQDFTSASGDMLVLLVTKLKEIIETNSDTTVEFLSAVKLSCQLTVSMVELQPSCIIVFMEHNFKHVLSGSLKSLSNLDNCMLFDAEYHQVTRTDKPLASLVKQAQERFDRAQELGNGPA</sequence>
<dbReference type="SUPFAM" id="SSF48371">
    <property type="entry name" value="ARM repeat"/>
    <property type="match status" value="1"/>
</dbReference>
<proteinExistence type="predicted"/>
<feature type="transmembrane region" description="Helical" evidence="2">
    <location>
        <begin position="134"/>
        <end position="151"/>
    </location>
</feature>
<comment type="caution">
    <text evidence="3">The sequence shown here is derived from an EMBL/GenBank/DDBJ whole genome shotgun (WGS) entry which is preliminary data.</text>
</comment>
<feature type="compositionally biased region" description="Low complexity" evidence="1">
    <location>
        <begin position="693"/>
        <end position="703"/>
    </location>
</feature>
<feature type="transmembrane region" description="Helical" evidence="2">
    <location>
        <begin position="199"/>
        <end position="219"/>
    </location>
</feature>
<feature type="transmembrane region" description="Helical" evidence="2">
    <location>
        <begin position="54"/>
        <end position="75"/>
    </location>
</feature>
<organism evidence="3 4">
    <name type="scientific">Urochloa decumbens</name>
    <dbReference type="NCBI Taxonomy" id="240449"/>
    <lineage>
        <taxon>Eukaryota</taxon>
        <taxon>Viridiplantae</taxon>
        <taxon>Streptophyta</taxon>
        <taxon>Embryophyta</taxon>
        <taxon>Tracheophyta</taxon>
        <taxon>Spermatophyta</taxon>
        <taxon>Magnoliopsida</taxon>
        <taxon>Liliopsida</taxon>
        <taxon>Poales</taxon>
        <taxon>Poaceae</taxon>
        <taxon>PACMAD clade</taxon>
        <taxon>Panicoideae</taxon>
        <taxon>Panicodae</taxon>
        <taxon>Paniceae</taxon>
        <taxon>Melinidinae</taxon>
        <taxon>Urochloa</taxon>
    </lineage>
</organism>
<dbReference type="Gene3D" id="1.25.10.10">
    <property type="entry name" value="Leucine-rich Repeat Variant"/>
    <property type="match status" value="1"/>
</dbReference>
<evidence type="ECO:0000256" key="2">
    <source>
        <dbReference type="SAM" id="Phobius"/>
    </source>
</evidence>
<dbReference type="PANTHER" id="PTHR33115:SF56">
    <property type="entry name" value="OS05G0239400 PROTEIN"/>
    <property type="match status" value="1"/>
</dbReference>
<feature type="transmembrane region" description="Helical" evidence="2">
    <location>
        <begin position="81"/>
        <end position="98"/>
    </location>
</feature>
<feature type="region of interest" description="Disordered" evidence="1">
    <location>
        <begin position="693"/>
        <end position="731"/>
    </location>
</feature>
<dbReference type="EMBL" id="CAXIPR030001552">
    <property type="protein sequence ID" value="CAM0148826.1"/>
    <property type="molecule type" value="Genomic_DNA"/>
</dbReference>
<dbReference type="PANTHER" id="PTHR33115">
    <property type="entry name" value="ARM REPEAT SUPERFAMILY PROTEIN"/>
    <property type="match status" value="1"/>
</dbReference>
<keyword evidence="4" id="KW-1185">Reference proteome</keyword>
<keyword evidence="2" id="KW-1133">Transmembrane helix</keyword>
<dbReference type="InterPro" id="IPR016024">
    <property type="entry name" value="ARM-type_fold"/>
</dbReference>
<evidence type="ECO:0000256" key="1">
    <source>
        <dbReference type="SAM" id="MobiDB-lite"/>
    </source>
</evidence>
<evidence type="ECO:0000313" key="3">
    <source>
        <dbReference type="EMBL" id="CAM0148826.1"/>
    </source>
</evidence>
<keyword evidence="2" id="KW-0472">Membrane</keyword>
<dbReference type="InterPro" id="IPR011989">
    <property type="entry name" value="ARM-like"/>
</dbReference>
<feature type="transmembrane region" description="Helical" evidence="2">
    <location>
        <begin position="157"/>
        <end position="178"/>
    </location>
</feature>
<dbReference type="Proteomes" id="UP001497457">
    <property type="component" value="Unassembled WGS sequence"/>
</dbReference>
<reference evidence="3" key="1">
    <citation type="submission" date="2024-10" db="EMBL/GenBank/DDBJ databases">
        <authorList>
            <person name="Ryan C."/>
        </authorList>
    </citation>
    <scope>NUCLEOTIDE SEQUENCE [LARGE SCALE GENOMIC DNA]</scope>
</reference>
<evidence type="ECO:0000313" key="4">
    <source>
        <dbReference type="Proteomes" id="UP001497457"/>
    </source>
</evidence>
<gene>
    <name evidence="3" type="ORF">URODEC1_LOCUS122066</name>
</gene>
<keyword evidence="2" id="KW-0812">Transmembrane</keyword>
<accession>A0ABC9H5T2</accession>
<protein>
    <submittedName>
        <fullName evidence="3">Uncharacterized protein</fullName>
    </submittedName>
</protein>
<name>A0ABC9H5T2_9POAL</name>
<dbReference type="AlphaFoldDB" id="A0ABC9H5T2"/>
<feature type="region of interest" description="Disordered" evidence="1">
    <location>
        <begin position="1"/>
        <end position="23"/>
    </location>
</feature>